<evidence type="ECO:0000313" key="1">
    <source>
        <dbReference type="EnsemblMetazoa" id="PPA17682.1"/>
    </source>
</evidence>
<gene>
    <name evidence="1" type="primary">WBGene00107236</name>
</gene>
<reference evidence="1" key="2">
    <citation type="submission" date="2022-06" db="UniProtKB">
        <authorList>
            <consortium name="EnsemblMetazoa"/>
        </authorList>
    </citation>
    <scope>IDENTIFICATION</scope>
    <source>
        <strain evidence="1">PS312</strain>
    </source>
</reference>
<keyword evidence="2" id="KW-1185">Reference proteome</keyword>
<sequence length="261" mass="29134">MIRSPWNRRPEKGKALVSRVGSWFALWVASRVFAGSFGRSVGRAVERLVLPRHCGMRITSVFLSFTLFHSFPSMRPGIRMRQLHKSTLLQRDSLRSFEGRTLVSWIRLMLTASITRVGPALTQRTSLDRRDVTCLMDTLDADCINHTSRPSSDATHFTRSTGGYGRHASVSWTRLTSTTRIDINHTNRPSSDATHFTGSTDVTSNVGAAAALGSSYCTRLTRFASVAREMEWSVESSLGRSFFSAWPVVSVTLIYRVVIVS</sequence>
<dbReference type="Proteomes" id="UP000005239">
    <property type="component" value="Unassembled WGS sequence"/>
</dbReference>
<evidence type="ECO:0000313" key="2">
    <source>
        <dbReference type="Proteomes" id="UP000005239"/>
    </source>
</evidence>
<reference evidence="2" key="1">
    <citation type="journal article" date="2008" name="Nat. Genet.">
        <title>The Pristionchus pacificus genome provides a unique perspective on nematode lifestyle and parasitism.</title>
        <authorList>
            <person name="Dieterich C."/>
            <person name="Clifton S.W."/>
            <person name="Schuster L.N."/>
            <person name="Chinwalla A."/>
            <person name="Delehaunty K."/>
            <person name="Dinkelacker I."/>
            <person name="Fulton L."/>
            <person name="Fulton R."/>
            <person name="Godfrey J."/>
            <person name="Minx P."/>
            <person name="Mitreva M."/>
            <person name="Roeseler W."/>
            <person name="Tian H."/>
            <person name="Witte H."/>
            <person name="Yang S.P."/>
            <person name="Wilson R.K."/>
            <person name="Sommer R.J."/>
        </authorList>
    </citation>
    <scope>NUCLEOTIDE SEQUENCE [LARGE SCALE GENOMIC DNA]</scope>
    <source>
        <strain evidence="2">PS312</strain>
    </source>
</reference>
<proteinExistence type="predicted"/>
<accession>A0A8R1YEJ9</accession>
<name>A0A2A6C2Z0_PRIPA</name>
<dbReference type="EnsemblMetazoa" id="PPA17682.1">
    <property type="protein sequence ID" value="PPA17682.1"/>
    <property type="gene ID" value="WBGene00107236"/>
</dbReference>
<organism evidence="1 2">
    <name type="scientific">Pristionchus pacificus</name>
    <name type="common">Parasitic nematode worm</name>
    <dbReference type="NCBI Taxonomy" id="54126"/>
    <lineage>
        <taxon>Eukaryota</taxon>
        <taxon>Metazoa</taxon>
        <taxon>Ecdysozoa</taxon>
        <taxon>Nematoda</taxon>
        <taxon>Chromadorea</taxon>
        <taxon>Rhabditida</taxon>
        <taxon>Rhabditina</taxon>
        <taxon>Diplogasteromorpha</taxon>
        <taxon>Diplogasteroidea</taxon>
        <taxon>Neodiplogasteridae</taxon>
        <taxon>Pristionchus</taxon>
    </lineage>
</organism>
<dbReference type="AlphaFoldDB" id="A0A2A6C2Z0"/>
<protein>
    <submittedName>
        <fullName evidence="1">Uncharacterized protein</fullName>
    </submittedName>
</protein>
<accession>A0A2A6C2Z0</accession>